<evidence type="ECO:0000313" key="4">
    <source>
        <dbReference type="EMBL" id="KDP21917.1"/>
    </source>
</evidence>
<keyword evidence="2" id="KW-0677">Repeat</keyword>
<gene>
    <name evidence="4" type="ORF">JCGZ_03055</name>
</gene>
<dbReference type="Proteomes" id="UP000027138">
    <property type="component" value="Unassembled WGS sequence"/>
</dbReference>
<protein>
    <recommendedName>
        <fullName evidence="6">Pentacotripeptide-repeat region of PRORP domain-containing protein</fullName>
    </recommendedName>
</protein>
<dbReference type="PROSITE" id="PS51375">
    <property type="entry name" value="PPR"/>
    <property type="match status" value="1"/>
</dbReference>
<dbReference type="SUPFAM" id="SSF48452">
    <property type="entry name" value="TPR-like"/>
    <property type="match status" value="1"/>
</dbReference>
<dbReference type="NCBIfam" id="TIGR00756">
    <property type="entry name" value="PPR"/>
    <property type="match status" value="1"/>
</dbReference>
<dbReference type="PANTHER" id="PTHR45717">
    <property type="entry name" value="OS12G0527900 PROTEIN"/>
    <property type="match status" value="1"/>
</dbReference>
<dbReference type="InterPro" id="IPR002885">
    <property type="entry name" value="PPR_rpt"/>
</dbReference>
<evidence type="ECO:0008006" key="6">
    <source>
        <dbReference type="Google" id="ProtNLM"/>
    </source>
</evidence>
<dbReference type="Pfam" id="PF01535">
    <property type="entry name" value="PPR"/>
    <property type="match status" value="2"/>
</dbReference>
<evidence type="ECO:0000313" key="5">
    <source>
        <dbReference type="Proteomes" id="UP000027138"/>
    </source>
</evidence>
<keyword evidence="5" id="KW-1185">Reference proteome</keyword>
<dbReference type="OrthoDB" id="1890565at2759"/>
<dbReference type="GO" id="GO:0003729">
    <property type="term" value="F:mRNA binding"/>
    <property type="evidence" value="ECO:0007669"/>
    <property type="project" value="UniProtKB-ARBA"/>
</dbReference>
<reference evidence="4 5" key="1">
    <citation type="journal article" date="2014" name="PLoS ONE">
        <title>Global Analysis of Gene Expression Profiles in Physic Nut (Jatropha curcas L.) Seedlings Exposed to Salt Stress.</title>
        <authorList>
            <person name="Zhang L."/>
            <person name="Zhang C."/>
            <person name="Wu P."/>
            <person name="Chen Y."/>
            <person name="Li M."/>
            <person name="Jiang H."/>
            <person name="Wu G."/>
        </authorList>
    </citation>
    <scope>NUCLEOTIDE SEQUENCE [LARGE SCALE GENOMIC DNA]</scope>
    <source>
        <strain evidence="5">cv. GZQX0401</strain>
        <tissue evidence="4">Young leaves</tissue>
    </source>
</reference>
<accession>A0A067JDK4</accession>
<name>A0A067JDK4_JATCU</name>
<dbReference type="Gene3D" id="1.25.40.10">
    <property type="entry name" value="Tetratricopeptide repeat domain"/>
    <property type="match status" value="2"/>
</dbReference>
<sequence>MWMTDKRYFALSPRDVTFRLDLMSKVRGIEEAEKYFNNIPQKFECLEVYAAILNCYAGAKCVGKAEAGMQKMKDLGFVAKMLLTYNTMLDLYYQTGNFEKVYMLVRSVLKFDDIERAEKVFEEWESQNLVHDIRVANALIGAYSRKCLVESAETLVDKVLSKGWKPDAYTWYYLATMYLQNDQTPKAVEMMKKAIVVSGPKWKPSSDSLTSCLEYLNGEGEFEKVEKFIKLLVDNGIIPDRYSGEIVESYVR</sequence>
<dbReference type="PANTHER" id="PTHR45717:SF28">
    <property type="entry name" value="PENTACOTRIPEPTIDE-REPEAT REGION OF PRORP DOMAIN-CONTAINING PROTEIN"/>
    <property type="match status" value="1"/>
</dbReference>
<evidence type="ECO:0000256" key="2">
    <source>
        <dbReference type="ARBA" id="ARBA00022737"/>
    </source>
</evidence>
<dbReference type="EMBL" id="KK915542">
    <property type="protein sequence ID" value="KDP21917.1"/>
    <property type="molecule type" value="Genomic_DNA"/>
</dbReference>
<comment type="similarity">
    <text evidence="1">Belongs to the PPR family. P subfamily.</text>
</comment>
<proteinExistence type="inferred from homology"/>
<dbReference type="GO" id="GO:0005739">
    <property type="term" value="C:mitochondrion"/>
    <property type="evidence" value="ECO:0007669"/>
    <property type="project" value="TreeGrafter"/>
</dbReference>
<evidence type="ECO:0000256" key="1">
    <source>
        <dbReference type="ARBA" id="ARBA00007626"/>
    </source>
</evidence>
<evidence type="ECO:0000256" key="3">
    <source>
        <dbReference type="PROSITE-ProRule" id="PRU00708"/>
    </source>
</evidence>
<organism evidence="4 5">
    <name type="scientific">Jatropha curcas</name>
    <name type="common">Barbados nut</name>
    <dbReference type="NCBI Taxonomy" id="180498"/>
    <lineage>
        <taxon>Eukaryota</taxon>
        <taxon>Viridiplantae</taxon>
        <taxon>Streptophyta</taxon>
        <taxon>Embryophyta</taxon>
        <taxon>Tracheophyta</taxon>
        <taxon>Spermatophyta</taxon>
        <taxon>Magnoliopsida</taxon>
        <taxon>eudicotyledons</taxon>
        <taxon>Gunneridae</taxon>
        <taxon>Pentapetalae</taxon>
        <taxon>rosids</taxon>
        <taxon>fabids</taxon>
        <taxon>Malpighiales</taxon>
        <taxon>Euphorbiaceae</taxon>
        <taxon>Crotonoideae</taxon>
        <taxon>Jatropheae</taxon>
        <taxon>Jatropha</taxon>
    </lineage>
</organism>
<dbReference type="AlphaFoldDB" id="A0A067JDK4"/>
<feature type="repeat" description="PPR" evidence="3">
    <location>
        <begin position="132"/>
        <end position="166"/>
    </location>
</feature>
<dbReference type="InterPro" id="IPR011990">
    <property type="entry name" value="TPR-like_helical_dom_sf"/>
</dbReference>